<accession>A0A2N0QWV7</accession>
<reference evidence="1 2" key="2">
    <citation type="submission" date="2017-10" db="EMBL/GenBank/DDBJ databases">
        <title>Genome analyses suggest a sexual origin of heterokaryosis in a supposedly ancient asexual fungus.</title>
        <authorList>
            <person name="Corradi N."/>
            <person name="Sedzielewska K."/>
            <person name="Noel J."/>
            <person name="Charron P."/>
            <person name="Farinelli L."/>
            <person name="Marton T."/>
            <person name="Kruger M."/>
            <person name="Pelin A."/>
            <person name="Brachmann A."/>
            <person name="Corradi N."/>
        </authorList>
    </citation>
    <scope>NUCLEOTIDE SEQUENCE [LARGE SCALE GENOMIC DNA]</scope>
    <source>
        <strain evidence="1 2">A1</strain>
    </source>
</reference>
<reference evidence="1 2" key="1">
    <citation type="submission" date="2017-10" db="EMBL/GenBank/DDBJ databases">
        <title>Extensive intraspecific genome diversity in a model arbuscular mycorrhizal fungus.</title>
        <authorList>
            <person name="Chen E.C.H."/>
            <person name="Morin E."/>
            <person name="Baudet D."/>
            <person name="Noel J."/>
            <person name="Ndikumana S."/>
            <person name="Charron P."/>
            <person name="St-Onge C."/>
            <person name="Giorgi J."/>
            <person name="Grigoriev I.V."/>
            <person name="Roux C."/>
            <person name="Martin F.M."/>
            <person name="Corradi N."/>
        </authorList>
    </citation>
    <scope>NUCLEOTIDE SEQUENCE [LARGE SCALE GENOMIC DNA]</scope>
    <source>
        <strain evidence="1 2">A1</strain>
    </source>
</reference>
<dbReference type="VEuPathDB" id="FungiDB:FUN_018812"/>
<protein>
    <recommendedName>
        <fullName evidence="3">RNase H type-1 domain-containing protein</fullName>
    </recommendedName>
</protein>
<dbReference type="AlphaFoldDB" id="A0A2N0QWV7"/>
<dbReference type="Proteomes" id="UP000232688">
    <property type="component" value="Unassembled WGS sequence"/>
</dbReference>
<dbReference type="VEuPathDB" id="FungiDB:RhiirFUN_011969"/>
<evidence type="ECO:0008006" key="3">
    <source>
        <dbReference type="Google" id="ProtNLM"/>
    </source>
</evidence>
<dbReference type="VEuPathDB" id="FungiDB:RhiirA1_475535"/>
<comment type="caution">
    <text evidence="1">The sequence shown here is derived from an EMBL/GenBank/DDBJ whole genome shotgun (WGS) entry which is preliminary data.</text>
</comment>
<organism evidence="1 2">
    <name type="scientific">Rhizophagus irregularis</name>
    <dbReference type="NCBI Taxonomy" id="588596"/>
    <lineage>
        <taxon>Eukaryota</taxon>
        <taxon>Fungi</taxon>
        <taxon>Fungi incertae sedis</taxon>
        <taxon>Mucoromycota</taxon>
        <taxon>Glomeromycotina</taxon>
        <taxon>Glomeromycetes</taxon>
        <taxon>Glomerales</taxon>
        <taxon>Glomeraceae</taxon>
        <taxon>Rhizophagus</taxon>
    </lineage>
</organism>
<gene>
    <name evidence="1" type="ORF">RhiirA1_475535</name>
</gene>
<dbReference type="InterPro" id="IPR012337">
    <property type="entry name" value="RNaseH-like_sf"/>
</dbReference>
<evidence type="ECO:0000313" key="2">
    <source>
        <dbReference type="Proteomes" id="UP000232688"/>
    </source>
</evidence>
<evidence type="ECO:0000313" key="1">
    <source>
        <dbReference type="EMBL" id="PKC55480.1"/>
    </source>
</evidence>
<dbReference type="EMBL" id="LLXH01002579">
    <property type="protein sequence ID" value="PKC55480.1"/>
    <property type="molecule type" value="Genomic_DNA"/>
</dbReference>
<sequence length="446" mass="50430">MWSLTFRPPRRDLQSALPLRTILPLSIFQKTSPYLLDESTKDYSFYPQWAINFNSATHILSVGRVCITYRKKDSAIMSHWLLVSTSADEQSYNPCSVFAAYLPITLSTSWNYATSLALTQLNNPPSMFYTSPVVTNDDVLILSLPSFTQTLYMDGSFLQAQDSSPLLWPQLVLSPGSSVTINTNYAELIILWRCFVDALFSPKLLRQPNYLLWLSIRRLLLDFNLKIVLIKIPAHSDNALNVQVDSLAKAAHSSPQPSFSPLAFSNARNLLSFCSLARFTVLGPPTFFDWAGIHFCLSNMLPTLTTLQQRKPYLYSLDWLCSQCNSAPKDLNHLWTCHYILPDLNLCLTYRTEILTRGLLPAHLTPFLKNYFSLSVVYKTLSPLLKDFQVKLYGKIWLCKNILFHAWEESQGISASSKTQGLSTVFSSNISSHHHNSSLATVSQDS</sequence>
<dbReference type="SUPFAM" id="SSF53098">
    <property type="entry name" value="Ribonuclease H-like"/>
    <property type="match status" value="1"/>
</dbReference>
<name>A0A2N0QWV7_9GLOM</name>
<proteinExistence type="predicted"/>